<dbReference type="Proteomes" id="UP001305779">
    <property type="component" value="Unassembled WGS sequence"/>
</dbReference>
<sequence>MHFTKPLTLLSALLTLGLASPTPQDHDDTMLSSRDTQAANIMLIQDTIAKTGYDIHGAQNLTEQQLASLSGDDAQILAGELNKWSVNHDRKDLLIPAFGNKDFEDAAAGVRKEGALVEARGVQLLHFFLTLFHTALVLLAML</sequence>
<reference evidence="2 3" key="1">
    <citation type="journal article" date="2023" name="G3 (Bethesda)">
        <title>A chromosome-level genome assembly of Zasmidium syzygii isolated from banana leaves.</title>
        <authorList>
            <person name="van Westerhoven A.C."/>
            <person name="Mehrabi R."/>
            <person name="Talebi R."/>
            <person name="Steentjes M.B.F."/>
            <person name="Corcolon B."/>
            <person name="Chong P.A."/>
            <person name="Kema G.H.J."/>
            <person name="Seidl M.F."/>
        </authorList>
    </citation>
    <scope>NUCLEOTIDE SEQUENCE [LARGE SCALE GENOMIC DNA]</scope>
    <source>
        <strain evidence="2 3">P124</strain>
    </source>
</reference>
<comment type="caution">
    <text evidence="2">The sequence shown here is derived from an EMBL/GenBank/DDBJ whole genome shotgun (WGS) entry which is preliminary data.</text>
</comment>
<protein>
    <submittedName>
        <fullName evidence="2">Uncharacterized protein</fullName>
    </submittedName>
</protein>
<gene>
    <name evidence="2" type="ORF">PRZ48_006966</name>
</gene>
<keyword evidence="3" id="KW-1185">Reference proteome</keyword>
<dbReference type="EMBL" id="JAXOVC010000005">
    <property type="protein sequence ID" value="KAK4501160.1"/>
    <property type="molecule type" value="Genomic_DNA"/>
</dbReference>
<keyword evidence="1" id="KW-0732">Signal</keyword>
<organism evidence="2 3">
    <name type="scientific">Zasmidium cellare</name>
    <name type="common">Wine cellar mold</name>
    <name type="synonym">Racodium cellare</name>
    <dbReference type="NCBI Taxonomy" id="395010"/>
    <lineage>
        <taxon>Eukaryota</taxon>
        <taxon>Fungi</taxon>
        <taxon>Dikarya</taxon>
        <taxon>Ascomycota</taxon>
        <taxon>Pezizomycotina</taxon>
        <taxon>Dothideomycetes</taxon>
        <taxon>Dothideomycetidae</taxon>
        <taxon>Mycosphaerellales</taxon>
        <taxon>Mycosphaerellaceae</taxon>
        <taxon>Zasmidium</taxon>
    </lineage>
</organism>
<evidence type="ECO:0000313" key="2">
    <source>
        <dbReference type="EMBL" id="KAK4501160.1"/>
    </source>
</evidence>
<evidence type="ECO:0000313" key="3">
    <source>
        <dbReference type="Proteomes" id="UP001305779"/>
    </source>
</evidence>
<feature type="chain" id="PRO_5045323410" evidence="1">
    <location>
        <begin position="20"/>
        <end position="142"/>
    </location>
</feature>
<evidence type="ECO:0000256" key="1">
    <source>
        <dbReference type="SAM" id="SignalP"/>
    </source>
</evidence>
<proteinExistence type="predicted"/>
<name>A0ABR0EIU5_ZASCE</name>
<accession>A0ABR0EIU5</accession>
<feature type="signal peptide" evidence="1">
    <location>
        <begin position="1"/>
        <end position="19"/>
    </location>
</feature>